<reference evidence="1 2" key="1">
    <citation type="journal article" date="2018" name="Front. Plant Sci.">
        <title>Red Clover (Trifolium pratense) and Zigzag Clover (T. medium) - A Picture of Genomic Similarities and Differences.</title>
        <authorList>
            <person name="Dluhosova J."/>
            <person name="Istvanek J."/>
            <person name="Nedelnik J."/>
            <person name="Repkova J."/>
        </authorList>
    </citation>
    <scope>NUCLEOTIDE SEQUENCE [LARGE SCALE GENOMIC DNA]</scope>
    <source>
        <strain evidence="2">cv. 10/8</strain>
        <tissue evidence="1">Leaf</tissue>
    </source>
</reference>
<evidence type="ECO:0000313" key="2">
    <source>
        <dbReference type="Proteomes" id="UP000265520"/>
    </source>
</evidence>
<dbReference type="Proteomes" id="UP000265520">
    <property type="component" value="Unassembled WGS sequence"/>
</dbReference>
<evidence type="ECO:0000313" key="1">
    <source>
        <dbReference type="EMBL" id="MCI71791.1"/>
    </source>
</evidence>
<sequence>VQPPHSLQRTVDEGASSTFGCDRRVEDLSWNNKFH</sequence>
<feature type="non-terminal residue" evidence="1">
    <location>
        <position position="1"/>
    </location>
</feature>
<accession>A0A392UE42</accession>
<protein>
    <submittedName>
        <fullName evidence="1">Uncharacterized protein</fullName>
    </submittedName>
</protein>
<dbReference type="EMBL" id="LXQA010804060">
    <property type="protein sequence ID" value="MCI71791.1"/>
    <property type="molecule type" value="Genomic_DNA"/>
</dbReference>
<organism evidence="1 2">
    <name type="scientific">Trifolium medium</name>
    <dbReference type="NCBI Taxonomy" id="97028"/>
    <lineage>
        <taxon>Eukaryota</taxon>
        <taxon>Viridiplantae</taxon>
        <taxon>Streptophyta</taxon>
        <taxon>Embryophyta</taxon>
        <taxon>Tracheophyta</taxon>
        <taxon>Spermatophyta</taxon>
        <taxon>Magnoliopsida</taxon>
        <taxon>eudicotyledons</taxon>
        <taxon>Gunneridae</taxon>
        <taxon>Pentapetalae</taxon>
        <taxon>rosids</taxon>
        <taxon>fabids</taxon>
        <taxon>Fabales</taxon>
        <taxon>Fabaceae</taxon>
        <taxon>Papilionoideae</taxon>
        <taxon>50 kb inversion clade</taxon>
        <taxon>NPAAA clade</taxon>
        <taxon>Hologalegina</taxon>
        <taxon>IRL clade</taxon>
        <taxon>Trifolieae</taxon>
        <taxon>Trifolium</taxon>
    </lineage>
</organism>
<keyword evidence="2" id="KW-1185">Reference proteome</keyword>
<name>A0A392UE42_9FABA</name>
<dbReference type="AlphaFoldDB" id="A0A392UE42"/>
<comment type="caution">
    <text evidence="1">The sequence shown here is derived from an EMBL/GenBank/DDBJ whole genome shotgun (WGS) entry which is preliminary data.</text>
</comment>
<proteinExistence type="predicted"/>